<proteinExistence type="predicted"/>
<gene>
    <name evidence="2" type="ORF">ODALV1_LOCUS26221</name>
</gene>
<reference evidence="2 3" key="1">
    <citation type="submission" date="2024-08" db="EMBL/GenBank/DDBJ databases">
        <authorList>
            <person name="Cucini C."/>
            <person name="Frati F."/>
        </authorList>
    </citation>
    <scope>NUCLEOTIDE SEQUENCE [LARGE SCALE GENOMIC DNA]</scope>
</reference>
<dbReference type="EMBL" id="CAXLJM020000109">
    <property type="protein sequence ID" value="CAL8135959.1"/>
    <property type="molecule type" value="Genomic_DNA"/>
</dbReference>
<evidence type="ECO:0000313" key="3">
    <source>
        <dbReference type="Proteomes" id="UP001642540"/>
    </source>
</evidence>
<feature type="region of interest" description="Disordered" evidence="1">
    <location>
        <begin position="1"/>
        <end position="34"/>
    </location>
</feature>
<dbReference type="SUPFAM" id="SSF52047">
    <property type="entry name" value="RNI-like"/>
    <property type="match status" value="1"/>
</dbReference>
<organism evidence="2 3">
    <name type="scientific">Orchesella dallaii</name>
    <dbReference type="NCBI Taxonomy" id="48710"/>
    <lineage>
        <taxon>Eukaryota</taxon>
        <taxon>Metazoa</taxon>
        <taxon>Ecdysozoa</taxon>
        <taxon>Arthropoda</taxon>
        <taxon>Hexapoda</taxon>
        <taxon>Collembola</taxon>
        <taxon>Entomobryomorpha</taxon>
        <taxon>Entomobryoidea</taxon>
        <taxon>Orchesellidae</taxon>
        <taxon>Orchesellinae</taxon>
        <taxon>Orchesella</taxon>
    </lineage>
</organism>
<keyword evidence="3" id="KW-1185">Reference proteome</keyword>
<dbReference type="Proteomes" id="UP001642540">
    <property type="component" value="Unassembled WGS sequence"/>
</dbReference>
<protein>
    <submittedName>
        <fullName evidence="2">Uncharacterized protein</fullName>
    </submittedName>
</protein>
<sequence>MEKSNYQPPKKLRNMETAVEKDSRKKNREGGQGADAAVVSQTTIFSLLPEIWDGILPYLDSTEFNSVINSSSQWNQDFHEKKSNKLFPLVSCVLLSYVPMTTALLLRRVNRATKTAIDDELSLIALAPPSQLAITSAVAPFGCQNRGSRSRRVVQLANQLQNCYTLFTGFDTDVNDTSRLPTVRNFVSKLNLNENLADDRTHRNPFMIRKIWLRGFLIEGFPSLPLINLVENFGHHLWSLMHEASYWPFTPNDARTLMRVLNFLPNLKILKLSRHIGNCLKMEPAGCRRPDFPTLPHLQLLDLGEECYEHKHFVLAHSFLEQYGTQLEALVCSGSLLLNSNQELLRLPTLTSHFPNLVRLRIGPIFGRSTFLKLAQIKLQLKELQIYHVVMKYCEEKVIKVSDLVTVMDNFSDTLIGLELFVKLDYPDLDLDWNEIDDGQNRGLTNVKKFSTDFKYAREGWLWRFIPKKFPNVEELVIDAYPNFTFHDKPELVRGFEILPRLKRIVVNVDNHSAKKCTMRREEFATPGK</sequence>
<dbReference type="InterPro" id="IPR032675">
    <property type="entry name" value="LRR_dom_sf"/>
</dbReference>
<dbReference type="Gene3D" id="3.80.10.10">
    <property type="entry name" value="Ribonuclease Inhibitor"/>
    <property type="match status" value="1"/>
</dbReference>
<evidence type="ECO:0000256" key="1">
    <source>
        <dbReference type="SAM" id="MobiDB-lite"/>
    </source>
</evidence>
<name>A0ABP1RUB7_9HEXA</name>
<evidence type="ECO:0000313" key="2">
    <source>
        <dbReference type="EMBL" id="CAL8135959.1"/>
    </source>
</evidence>
<accession>A0ABP1RUB7</accession>
<comment type="caution">
    <text evidence="2">The sequence shown here is derived from an EMBL/GenBank/DDBJ whole genome shotgun (WGS) entry which is preliminary data.</text>
</comment>